<keyword evidence="1" id="KW-0175">Coiled coil</keyword>
<dbReference type="PROSITE" id="PS51386">
    <property type="entry name" value="RINT1_TIP20"/>
    <property type="match status" value="1"/>
</dbReference>
<dbReference type="GO" id="GO:0070939">
    <property type="term" value="C:Dsl1/NZR complex"/>
    <property type="evidence" value="ECO:0007669"/>
    <property type="project" value="InterPro"/>
</dbReference>
<dbReference type="InterPro" id="IPR042044">
    <property type="entry name" value="EXOC6PINT-1/Sec15/Tip20_C_dom2"/>
</dbReference>
<proteinExistence type="predicted"/>
<organism evidence="2 3">
    <name type="scientific">Thelonectria olida</name>
    <dbReference type="NCBI Taxonomy" id="1576542"/>
    <lineage>
        <taxon>Eukaryota</taxon>
        <taxon>Fungi</taxon>
        <taxon>Dikarya</taxon>
        <taxon>Ascomycota</taxon>
        <taxon>Pezizomycotina</taxon>
        <taxon>Sordariomycetes</taxon>
        <taxon>Hypocreomycetidae</taxon>
        <taxon>Hypocreales</taxon>
        <taxon>Nectriaceae</taxon>
        <taxon>Thelonectria</taxon>
    </lineage>
</organism>
<dbReference type="OrthoDB" id="2189254at2759"/>
<reference evidence="2 3" key="1">
    <citation type="journal article" date="2021" name="Nat. Commun.">
        <title>Genetic determinants of endophytism in the Arabidopsis root mycobiome.</title>
        <authorList>
            <person name="Mesny F."/>
            <person name="Miyauchi S."/>
            <person name="Thiergart T."/>
            <person name="Pickel B."/>
            <person name="Atanasova L."/>
            <person name="Karlsson M."/>
            <person name="Huettel B."/>
            <person name="Barry K.W."/>
            <person name="Haridas S."/>
            <person name="Chen C."/>
            <person name="Bauer D."/>
            <person name="Andreopoulos W."/>
            <person name="Pangilinan J."/>
            <person name="LaButti K."/>
            <person name="Riley R."/>
            <person name="Lipzen A."/>
            <person name="Clum A."/>
            <person name="Drula E."/>
            <person name="Henrissat B."/>
            <person name="Kohler A."/>
            <person name="Grigoriev I.V."/>
            <person name="Martin F.M."/>
            <person name="Hacquard S."/>
        </authorList>
    </citation>
    <scope>NUCLEOTIDE SEQUENCE [LARGE SCALE GENOMIC DNA]</scope>
    <source>
        <strain evidence="2 3">MPI-CAGE-CH-0241</strain>
    </source>
</reference>
<dbReference type="GO" id="GO:0006890">
    <property type="term" value="P:retrograde vesicle-mediated transport, Golgi to endoplasmic reticulum"/>
    <property type="evidence" value="ECO:0007669"/>
    <property type="project" value="InterPro"/>
</dbReference>
<accession>A0A9P8W541</accession>
<sequence length="786" mass="89096">MASRVDPVQGTSLDIRVEDFLDDKLQSAADLEDLTSLLANVEVQRNQLQSQLDGAIQELEEARRNAYERQDVIAERIQEFQKLEEDIARRQQVASSTEAPDHAIARYKEYFDKIKNVELAQNYLILLQDVEKYRTEARSHLPNSPKDALEPYTKLRQLVTTLRGLPAQDGLHLVDYVERVTESLWDEMKKIMSTELEVILKQRKWPQVDPESEMDDECINSFEKLLDLQLPDILYSPGPVSLLPVDVMASIFITEFRYHFMSDKQTSAPKAFGSHCLPWFLSLIEKWENYFRNNLGHLLASKFHDTPAAENMAYIDPVCALITSMLPVLREKAMTLVGEAVKSPPFLSGFLSQLMTFDDNVRQRFRYDGGDAENGWPGLSTPIIDEHFDIWFQAEKDFALERFQTIMASQDSRNIDYDHAGKGKMKPTYAAVQITHLLRSITTQYARVRNFKQKIRFLIGIQLEILDGFHDRLRGSLEAYQSITSTLGRTLHGVTKEELAALEGTGALETLCKVIGSADHIVNTLKDWSNEEFFVSLWDELQTRASNRRSTNITSSLSYDDVKGRTSSAVGHESDDGALFDETVAAYSQRRKAGLDLLVGALIEANSKAFRPYTHNVQWTTIGDITVLDNDSVTPELDEPIRVLRSNFDFLARALSTATFRRVWRDTLSKLQDLLWHDVLTRQTFTTYGATQFLRDVAVLRGIVDRYIPAGSSALDSLHEGCRLLSLPVEAGDGGVLTLKVASDRVFTDNDQARSVLEEMGLEAISPPNARNILQRRVENSENVGW</sequence>
<dbReference type="PANTHER" id="PTHR13520:SF0">
    <property type="entry name" value="RAD50-INTERACTING PROTEIN 1"/>
    <property type="match status" value="1"/>
</dbReference>
<dbReference type="PANTHER" id="PTHR13520">
    <property type="entry name" value="RAD50-INTERACTING PROTEIN 1 RINT-1"/>
    <property type="match status" value="1"/>
</dbReference>
<dbReference type="GO" id="GO:0006888">
    <property type="term" value="P:endoplasmic reticulum to Golgi vesicle-mediated transport"/>
    <property type="evidence" value="ECO:0007669"/>
    <property type="project" value="InterPro"/>
</dbReference>
<dbReference type="GO" id="GO:0060628">
    <property type="term" value="P:regulation of ER to Golgi vesicle-mediated transport"/>
    <property type="evidence" value="ECO:0007669"/>
    <property type="project" value="TreeGrafter"/>
</dbReference>
<feature type="coiled-coil region" evidence="1">
    <location>
        <begin position="31"/>
        <end position="76"/>
    </location>
</feature>
<gene>
    <name evidence="2" type="ORF">B0T10DRAFT_511516</name>
</gene>
<comment type="caution">
    <text evidence="2">The sequence shown here is derived from an EMBL/GenBank/DDBJ whole genome shotgun (WGS) entry which is preliminary data.</text>
</comment>
<dbReference type="Pfam" id="PF04437">
    <property type="entry name" value="RINT1_TIP1"/>
    <property type="match status" value="1"/>
</dbReference>
<evidence type="ECO:0000256" key="1">
    <source>
        <dbReference type="SAM" id="Coils"/>
    </source>
</evidence>
<dbReference type="EMBL" id="JAGPYM010000008">
    <property type="protein sequence ID" value="KAH6891074.1"/>
    <property type="molecule type" value="Genomic_DNA"/>
</dbReference>
<dbReference type="AlphaFoldDB" id="A0A9P8W541"/>
<dbReference type="Proteomes" id="UP000777438">
    <property type="component" value="Unassembled WGS sequence"/>
</dbReference>
<keyword evidence="3" id="KW-1185">Reference proteome</keyword>
<evidence type="ECO:0000313" key="3">
    <source>
        <dbReference type="Proteomes" id="UP000777438"/>
    </source>
</evidence>
<dbReference type="Gene3D" id="1.20.58.670">
    <property type="entry name" value="Dsl1p vesicle tethering complex, Tip20p subunit, domain D"/>
    <property type="match status" value="1"/>
</dbReference>
<name>A0A9P8W541_9HYPO</name>
<evidence type="ECO:0000313" key="2">
    <source>
        <dbReference type="EMBL" id="KAH6891074.1"/>
    </source>
</evidence>
<protein>
    <submittedName>
        <fullName evidence="2">TIP-1 family-domain-containing protein</fullName>
    </submittedName>
</protein>
<dbReference type="InterPro" id="IPR007528">
    <property type="entry name" value="RINT1_Tip20"/>
</dbReference>